<evidence type="ECO:0000313" key="4">
    <source>
        <dbReference type="Proteomes" id="UP000473681"/>
    </source>
</evidence>
<protein>
    <submittedName>
        <fullName evidence="2">Nucleotidyltransferase domain-containing protein</fullName>
    </submittedName>
</protein>
<dbReference type="Pfam" id="PF18765">
    <property type="entry name" value="Polbeta"/>
    <property type="match status" value="1"/>
</dbReference>
<dbReference type="SUPFAM" id="SSF81301">
    <property type="entry name" value="Nucleotidyltransferase"/>
    <property type="match status" value="1"/>
</dbReference>
<gene>
    <name evidence="2" type="ORF">FC774_14825</name>
    <name evidence="3" type="ORF">FDB51_01340</name>
</gene>
<proteinExistence type="predicted"/>
<dbReference type="CDD" id="cd05403">
    <property type="entry name" value="NT_KNTase_like"/>
    <property type="match status" value="1"/>
</dbReference>
<accession>A0A0M1LJC1</accession>
<evidence type="ECO:0000313" key="5">
    <source>
        <dbReference type="Proteomes" id="UP000476820"/>
    </source>
</evidence>
<dbReference type="EMBL" id="SWVK01000001">
    <property type="protein sequence ID" value="NFN33793.1"/>
    <property type="molecule type" value="Genomic_DNA"/>
</dbReference>
<feature type="domain" description="Polymerase beta nucleotidyltransferase" evidence="1">
    <location>
        <begin position="11"/>
        <end position="95"/>
    </location>
</feature>
<sequence length="95" mass="11014">MYGINEKVYNNLLMYFEKEKDIKKVILFGSRAKGNSKISSDIDLCIDCSKKARYKIVENIDDIIGIYSSDILFSDSLNLEVKEQIDKYGIEIYSR</sequence>
<dbReference type="Gene3D" id="3.30.460.10">
    <property type="entry name" value="Beta Polymerase, domain 2"/>
    <property type="match status" value="1"/>
</dbReference>
<organism evidence="2 5">
    <name type="scientific">Clostridium botulinum</name>
    <dbReference type="NCBI Taxonomy" id="1491"/>
    <lineage>
        <taxon>Bacteria</taxon>
        <taxon>Bacillati</taxon>
        <taxon>Bacillota</taxon>
        <taxon>Clostridia</taxon>
        <taxon>Eubacteriales</taxon>
        <taxon>Clostridiaceae</taxon>
        <taxon>Clostridium</taxon>
    </lineage>
</organism>
<dbReference type="EMBL" id="SWOV01000052">
    <property type="protein sequence ID" value="NFF89126.1"/>
    <property type="molecule type" value="Genomic_DNA"/>
</dbReference>
<keyword evidence="2" id="KW-0808">Transferase</keyword>
<dbReference type="GO" id="GO:0016740">
    <property type="term" value="F:transferase activity"/>
    <property type="evidence" value="ECO:0007669"/>
    <property type="project" value="UniProtKB-KW"/>
</dbReference>
<dbReference type="Proteomes" id="UP000473681">
    <property type="component" value="Unassembled WGS sequence"/>
</dbReference>
<dbReference type="InterPro" id="IPR043519">
    <property type="entry name" value="NT_sf"/>
</dbReference>
<comment type="caution">
    <text evidence="2">The sequence shown here is derived from an EMBL/GenBank/DDBJ whole genome shotgun (WGS) entry which is preliminary data.</text>
</comment>
<reference evidence="4 5" key="1">
    <citation type="submission" date="2019-04" db="EMBL/GenBank/DDBJ databases">
        <title>Genome sequencing of Clostridium botulinum Groups I-IV and Clostridium butyricum.</title>
        <authorList>
            <person name="Brunt J."/>
            <person name="Van Vliet A.H.M."/>
            <person name="Stringer S.C."/>
            <person name="Carter A.T."/>
            <person name="Peck M.W."/>
        </authorList>
    </citation>
    <scope>NUCLEOTIDE SEQUENCE [LARGE SCALE GENOMIC DNA]</scope>
    <source>
        <strain evidence="2 5">1605</strain>
        <strain evidence="3 4">CB-K-33E</strain>
    </source>
</reference>
<evidence type="ECO:0000259" key="1">
    <source>
        <dbReference type="Pfam" id="PF18765"/>
    </source>
</evidence>
<dbReference type="InterPro" id="IPR041633">
    <property type="entry name" value="Polbeta"/>
</dbReference>
<dbReference type="OrthoDB" id="9803106at2"/>
<evidence type="ECO:0000313" key="3">
    <source>
        <dbReference type="EMBL" id="NFN33793.1"/>
    </source>
</evidence>
<dbReference type="Proteomes" id="UP000476820">
    <property type="component" value="Unassembled WGS sequence"/>
</dbReference>
<dbReference type="AlphaFoldDB" id="A0A0M1LJC1"/>
<dbReference type="RefSeq" id="WP_053342120.1">
    <property type="nucleotide sequence ID" value="NZ_JACBBU010000010.1"/>
</dbReference>
<name>A0A0M1LJC1_CLOBO</name>
<evidence type="ECO:0000313" key="2">
    <source>
        <dbReference type="EMBL" id="NFF89126.1"/>
    </source>
</evidence>